<comment type="caution">
    <text evidence="1">The sequence shown here is derived from an EMBL/GenBank/DDBJ whole genome shotgun (WGS) entry which is preliminary data.</text>
</comment>
<name>A0A421B6D1_9PSEU</name>
<sequence length="119" mass="13020">MSDVEITTAIAIARYPDLAELVTARQEGWLFRPLVNEAGAVTGLVGTRHVERYTDALWIYGPTDVLGLRILATEYGGGCVWKHDRGGLGNIVREILALPEPGQRLAPRLVRSPSGLWTP</sequence>
<gene>
    <name evidence="1" type="ORF">CLV68_0414</name>
</gene>
<dbReference type="EMBL" id="RCDD01000001">
    <property type="protein sequence ID" value="RLK59924.1"/>
    <property type="molecule type" value="Genomic_DNA"/>
</dbReference>
<organism evidence="1 2">
    <name type="scientific">Actinokineospora cianjurensis</name>
    <dbReference type="NCBI Taxonomy" id="585224"/>
    <lineage>
        <taxon>Bacteria</taxon>
        <taxon>Bacillati</taxon>
        <taxon>Actinomycetota</taxon>
        <taxon>Actinomycetes</taxon>
        <taxon>Pseudonocardiales</taxon>
        <taxon>Pseudonocardiaceae</taxon>
        <taxon>Actinokineospora</taxon>
    </lineage>
</organism>
<accession>A0A421B6D1</accession>
<dbReference type="OrthoDB" id="3690981at2"/>
<evidence type="ECO:0000313" key="1">
    <source>
        <dbReference type="EMBL" id="RLK59924.1"/>
    </source>
</evidence>
<protein>
    <submittedName>
        <fullName evidence="1">Uncharacterized protein</fullName>
    </submittedName>
</protein>
<dbReference type="Proteomes" id="UP000282454">
    <property type="component" value="Unassembled WGS sequence"/>
</dbReference>
<evidence type="ECO:0000313" key="2">
    <source>
        <dbReference type="Proteomes" id="UP000282454"/>
    </source>
</evidence>
<proteinExistence type="predicted"/>
<keyword evidence="2" id="KW-1185">Reference proteome</keyword>
<reference evidence="1 2" key="1">
    <citation type="submission" date="2018-10" db="EMBL/GenBank/DDBJ databases">
        <title>Genomic Encyclopedia of Archaeal and Bacterial Type Strains, Phase II (KMG-II): from individual species to whole genera.</title>
        <authorList>
            <person name="Goeker M."/>
        </authorList>
    </citation>
    <scope>NUCLEOTIDE SEQUENCE [LARGE SCALE GENOMIC DNA]</scope>
    <source>
        <strain evidence="1 2">DSM 45657</strain>
    </source>
</reference>
<dbReference type="AlphaFoldDB" id="A0A421B6D1"/>
<dbReference type="RefSeq" id="WP_121388921.1">
    <property type="nucleotide sequence ID" value="NZ_RCDD01000001.1"/>
</dbReference>